<keyword evidence="2 5" id="KW-0812">Transmembrane</keyword>
<dbReference type="InterPro" id="IPR010432">
    <property type="entry name" value="RDD"/>
</dbReference>
<evidence type="ECO:0000256" key="3">
    <source>
        <dbReference type="ARBA" id="ARBA00022989"/>
    </source>
</evidence>
<feature type="transmembrane region" description="Helical" evidence="5">
    <location>
        <begin position="74"/>
        <end position="92"/>
    </location>
</feature>
<name>A0AAU7CRY9_9BACT</name>
<evidence type="ECO:0000256" key="2">
    <source>
        <dbReference type="ARBA" id="ARBA00022692"/>
    </source>
</evidence>
<organism evidence="7">
    <name type="scientific">Singulisphaera sp. Ch08</name>
    <dbReference type="NCBI Taxonomy" id="3120278"/>
    <lineage>
        <taxon>Bacteria</taxon>
        <taxon>Pseudomonadati</taxon>
        <taxon>Planctomycetota</taxon>
        <taxon>Planctomycetia</taxon>
        <taxon>Isosphaerales</taxon>
        <taxon>Isosphaeraceae</taxon>
        <taxon>Singulisphaera</taxon>
    </lineage>
</organism>
<dbReference type="RefSeq" id="WP_406701059.1">
    <property type="nucleotide sequence ID" value="NZ_CP155447.1"/>
</dbReference>
<keyword evidence="3 5" id="KW-1133">Transmembrane helix</keyword>
<comment type="subcellular location">
    <subcellularLocation>
        <location evidence="1">Membrane</location>
        <topology evidence="1">Multi-pass membrane protein</topology>
    </subcellularLocation>
</comment>
<sequence length="263" mass="29053">MATASLKRSEAPLDTTVRLVTPERIVFQYPLAGPFRRYVAYLIDLILVLAAVVLIALTLLVLSLGSKSGIGPILVAYFVLMWGYRGFCEAVFNGQTLGKRMLRLRVVSERGVPISGAQAVLRNLVGSLDGTVPYLIRPDLTSLLLLTGLTSMLLTRKFQRLGDLAAGTMVVVEQRRSRVGLVRVEEPAVTALLPWLPLRVEAGPELARALSDYVNHRARLPRARREEMAQHLARPLSVRYGLPENVPADVVVCAFYHRVFVGE</sequence>
<evidence type="ECO:0000256" key="5">
    <source>
        <dbReference type="SAM" id="Phobius"/>
    </source>
</evidence>
<proteinExistence type="predicted"/>
<evidence type="ECO:0000256" key="4">
    <source>
        <dbReference type="ARBA" id="ARBA00023136"/>
    </source>
</evidence>
<feature type="domain" description="RDD" evidence="6">
    <location>
        <begin position="31"/>
        <end position="167"/>
    </location>
</feature>
<dbReference type="EMBL" id="CP155447">
    <property type="protein sequence ID" value="XBH08224.1"/>
    <property type="molecule type" value="Genomic_DNA"/>
</dbReference>
<feature type="transmembrane region" description="Helical" evidence="5">
    <location>
        <begin position="38"/>
        <end position="62"/>
    </location>
</feature>
<dbReference type="GO" id="GO:0016020">
    <property type="term" value="C:membrane"/>
    <property type="evidence" value="ECO:0007669"/>
    <property type="project" value="UniProtKB-SubCell"/>
</dbReference>
<accession>A0AAU7CRY9</accession>
<dbReference type="Pfam" id="PF06271">
    <property type="entry name" value="RDD"/>
    <property type="match status" value="1"/>
</dbReference>
<evidence type="ECO:0000259" key="6">
    <source>
        <dbReference type="Pfam" id="PF06271"/>
    </source>
</evidence>
<evidence type="ECO:0000256" key="1">
    <source>
        <dbReference type="ARBA" id="ARBA00004141"/>
    </source>
</evidence>
<gene>
    <name evidence="7" type="ORF">V5E97_19930</name>
</gene>
<dbReference type="AlphaFoldDB" id="A0AAU7CRY9"/>
<protein>
    <submittedName>
        <fullName evidence="7">RDD family protein</fullName>
    </submittedName>
</protein>
<evidence type="ECO:0000313" key="7">
    <source>
        <dbReference type="EMBL" id="XBH08224.1"/>
    </source>
</evidence>
<keyword evidence="4 5" id="KW-0472">Membrane</keyword>
<dbReference type="PANTHER" id="PTHR38480">
    <property type="entry name" value="SLR0254 PROTEIN"/>
    <property type="match status" value="1"/>
</dbReference>
<reference evidence="7" key="1">
    <citation type="submission" date="2024-05" db="EMBL/GenBank/DDBJ databases">
        <title>Planctomycetes of the genus Singulisphaera possess chitinolytic capabilities.</title>
        <authorList>
            <person name="Ivanova A."/>
        </authorList>
    </citation>
    <scope>NUCLEOTIDE SEQUENCE</scope>
    <source>
        <strain evidence="7">Ch08T</strain>
    </source>
</reference>
<dbReference type="PANTHER" id="PTHR38480:SF1">
    <property type="entry name" value="SLR0254 PROTEIN"/>
    <property type="match status" value="1"/>
</dbReference>